<dbReference type="AlphaFoldDB" id="A0AAD8AZV3"/>
<sequence>GPRRDGPCMAREEKRARATCDRTGSRGHGEVLGGAKQPKRWGNKMGRFNTAEELSRIEDLPPRVVSGALRLRCQTPRQTVAEKINFGNRRSFHSYFAPIVADE</sequence>
<evidence type="ECO:0000256" key="1">
    <source>
        <dbReference type="SAM" id="MobiDB-lite"/>
    </source>
</evidence>
<keyword evidence="3" id="KW-1185">Reference proteome</keyword>
<dbReference type="EMBL" id="JASAOG010000193">
    <property type="protein sequence ID" value="KAK0044723.1"/>
    <property type="molecule type" value="Genomic_DNA"/>
</dbReference>
<evidence type="ECO:0000313" key="3">
    <source>
        <dbReference type="Proteomes" id="UP001233172"/>
    </source>
</evidence>
<comment type="caution">
    <text evidence="2">The sequence shown here is derived from an EMBL/GenBank/DDBJ whole genome shotgun (WGS) entry which is preliminary data.</text>
</comment>
<gene>
    <name evidence="2" type="ORF">Bpfe_025896</name>
</gene>
<reference evidence="2" key="1">
    <citation type="journal article" date="2023" name="PLoS Negl. Trop. Dis.">
        <title>A genome sequence for Biomphalaria pfeifferi, the major vector snail for the human-infecting parasite Schistosoma mansoni.</title>
        <authorList>
            <person name="Bu L."/>
            <person name="Lu L."/>
            <person name="Laidemitt M.R."/>
            <person name="Zhang S.M."/>
            <person name="Mutuku M."/>
            <person name="Mkoji G."/>
            <person name="Steinauer M."/>
            <person name="Loker E.S."/>
        </authorList>
    </citation>
    <scope>NUCLEOTIDE SEQUENCE</scope>
    <source>
        <strain evidence="2">KasaAsao</strain>
    </source>
</reference>
<name>A0AAD8AZV3_BIOPF</name>
<reference evidence="2" key="2">
    <citation type="submission" date="2023-04" db="EMBL/GenBank/DDBJ databases">
        <authorList>
            <person name="Bu L."/>
            <person name="Lu L."/>
            <person name="Laidemitt M.R."/>
            <person name="Zhang S.M."/>
            <person name="Mutuku M."/>
            <person name="Mkoji G."/>
            <person name="Steinauer M."/>
            <person name="Loker E.S."/>
        </authorList>
    </citation>
    <scope>NUCLEOTIDE SEQUENCE</scope>
    <source>
        <strain evidence="2">KasaAsao</strain>
        <tissue evidence="2">Whole Snail</tissue>
    </source>
</reference>
<feature type="compositionally biased region" description="Basic and acidic residues" evidence="1">
    <location>
        <begin position="1"/>
        <end position="29"/>
    </location>
</feature>
<accession>A0AAD8AZV3</accession>
<proteinExistence type="predicted"/>
<protein>
    <submittedName>
        <fullName evidence="2">Uncharacterized protein</fullName>
    </submittedName>
</protein>
<organism evidence="2 3">
    <name type="scientific">Biomphalaria pfeifferi</name>
    <name type="common">Bloodfluke planorb</name>
    <name type="synonym">Freshwater snail</name>
    <dbReference type="NCBI Taxonomy" id="112525"/>
    <lineage>
        <taxon>Eukaryota</taxon>
        <taxon>Metazoa</taxon>
        <taxon>Spiralia</taxon>
        <taxon>Lophotrochozoa</taxon>
        <taxon>Mollusca</taxon>
        <taxon>Gastropoda</taxon>
        <taxon>Heterobranchia</taxon>
        <taxon>Euthyneura</taxon>
        <taxon>Panpulmonata</taxon>
        <taxon>Hygrophila</taxon>
        <taxon>Lymnaeoidea</taxon>
        <taxon>Planorbidae</taxon>
        <taxon>Biomphalaria</taxon>
    </lineage>
</organism>
<dbReference type="Proteomes" id="UP001233172">
    <property type="component" value="Unassembled WGS sequence"/>
</dbReference>
<feature type="non-terminal residue" evidence="2">
    <location>
        <position position="1"/>
    </location>
</feature>
<evidence type="ECO:0000313" key="2">
    <source>
        <dbReference type="EMBL" id="KAK0044723.1"/>
    </source>
</evidence>
<feature type="region of interest" description="Disordered" evidence="1">
    <location>
        <begin position="1"/>
        <end position="44"/>
    </location>
</feature>